<evidence type="ECO:0000259" key="3">
    <source>
        <dbReference type="SMART" id="SM00460"/>
    </source>
</evidence>
<sequence>MNETTTWWQKLLWQNWTHRLTALLVGLILYQIVIWISKEEGTWLPETILIVELALLATFLLEHIPKLHWLFRGLIQLIVLITINVRVLIQYNVIEEMSLSSFFSSKLFLNLYQLTPYLWFSLSAWVIYLTLIWWVEVKWRVYALMIIGVLGMCIRDSFSTVYLWPQVAMTVGCGLFLLILCHFQQLRKKDPNTWSYLADYPTSIAVPVISLVSLTLVFGSVMPEVNPLLTDPYTAWRNFRGEPVNFTTGKGIEAAPSSAGSDASSGYSRSDASLGGGFEYDYTPVMSVDTTHRSYWRGETRSLYSGKGWEASDSDKRATTVGVRSDNILPSDPRSAGSPLKTFEITQNITMLSEEKYPVLFGAFTAQKVVDLNGAKAGLDSILWAPGQSELRFNEQRQPAYPKSYTLVSQMPIIDEEALRLAPLELPNRAELAPYLQVPENVPNRVRQLAADITKDSPNPYDKAKKIEQYLREKYPYTNKPDLSKGRSRDFVDRFLFEIKEGYCDYYSSAMAVLSRSVGLPTRWVKGYASGLSPIQEEMMYSMGDQGLVDPDGAGVYTVRNADAHSWVEVYFSGIGWIPFEPTSGFVLPRAIPEQELSFDPATLPDAAAETEESNGFYNTGQAAGIGVIILLFAALAGFIIWRLQVIELIREKLERRRASLLKQKVIVECERMLRICRRKGYTRLEHETLREAVRRWSKQSKWLKADLEQVLFIFEKAKYSRAEITEEDWQSTSQLVEKLRSQV</sequence>
<comment type="caution">
    <text evidence="4">The sequence shown here is derived from an EMBL/GenBank/DDBJ whole genome shotgun (WGS) entry which is preliminary data.</text>
</comment>
<dbReference type="Pfam" id="PF11992">
    <property type="entry name" value="TgpA_N"/>
    <property type="match status" value="1"/>
</dbReference>
<feature type="domain" description="Transglutaminase-like" evidence="3">
    <location>
        <begin position="496"/>
        <end position="584"/>
    </location>
</feature>
<feature type="transmembrane region" description="Helical" evidence="2">
    <location>
        <begin position="20"/>
        <end position="37"/>
    </location>
</feature>
<dbReference type="InterPro" id="IPR021878">
    <property type="entry name" value="TgpA_N"/>
</dbReference>
<dbReference type="InterPro" id="IPR038765">
    <property type="entry name" value="Papain-like_cys_pep_sf"/>
</dbReference>
<gene>
    <name evidence="4" type="ORF">GC093_20140</name>
</gene>
<dbReference type="RefSeq" id="WP_171653708.1">
    <property type="nucleotide sequence ID" value="NZ_WHOD01000070.1"/>
</dbReference>
<dbReference type="Proteomes" id="UP000641588">
    <property type="component" value="Unassembled WGS sequence"/>
</dbReference>
<evidence type="ECO:0000313" key="4">
    <source>
        <dbReference type="EMBL" id="NOU95520.1"/>
    </source>
</evidence>
<proteinExistence type="predicted"/>
<feature type="transmembrane region" description="Helical" evidence="2">
    <location>
        <begin position="623"/>
        <end position="644"/>
    </location>
</feature>
<evidence type="ECO:0000256" key="1">
    <source>
        <dbReference type="SAM" id="Coils"/>
    </source>
</evidence>
<feature type="transmembrane region" description="Helical" evidence="2">
    <location>
        <begin position="114"/>
        <end position="134"/>
    </location>
</feature>
<dbReference type="InterPro" id="IPR052901">
    <property type="entry name" value="Bact_TGase-like"/>
</dbReference>
<feature type="transmembrane region" description="Helical" evidence="2">
    <location>
        <begin position="43"/>
        <end position="61"/>
    </location>
</feature>
<name>A0A972GZ42_9BACL</name>
<feature type="transmembrane region" description="Helical" evidence="2">
    <location>
        <begin position="73"/>
        <end position="94"/>
    </location>
</feature>
<dbReference type="InterPro" id="IPR025403">
    <property type="entry name" value="TgpA-like_C"/>
</dbReference>
<keyword evidence="2" id="KW-1133">Transmembrane helix</keyword>
<keyword evidence="2" id="KW-0472">Membrane</keyword>
<dbReference type="Pfam" id="PF13559">
    <property type="entry name" value="DUF4129"/>
    <property type="match status" value="1"/>
</dbReference>
<evidence type="ECO:0000256" key="2">
    <source>
        <dbReference type="SAM" id="Phobius"/>
    </source>
</evidence>
<dbReference type="SUPFAM" id="SSF54001">
    <property type="entry name" value="Cysteine proteinases"/>
    <property type="match status" value="1"/>
</dbReference>
<keyword evidence="1" id="KW-0175">Coiled coil</keyword>
<feature type="transmembrane region" description="Helical" evidence="2">
    <location>
        <begin position="204"/>
        <end position="222"/>
    </location>
</feature>
<dbReference type="Gene3D" id="3.10.620.30">
    <property type="match status" value="1"/>
</dbReference>
<evidence type="ECO:0000313" key="5">
    <source>
        <dbReference type="Proteomes" id="UP000641588"/>
    </source>
</evidence>
<dbReference type="EMBL" id="WHOD01000070">
    <property type="protein sequence ID" value="NOU95520.1"/>
    <property type="molecule type" value="Genomic_DNA"/>
</dbReference>
<accession>A0A972GZ42</accession>
<dbReference type="SMART" id="SM00460">
    <property type="entry name" value="TGc"/>
    <property type="match status" value="1"/>
</dbReference>
<feature type="coiled-coil region" evidence="1">
    <location>
        <begin position="644"/>
        <end position="671"/>
    </location>
</feature>
<dbReference type="InterPro" id="IPR002931">
    <property type="entry name" value="Transglutaminase-like"/>
</dbReference>
<protein>
    <submittedName>
        <fullName evidence="4">DUF4129 domain-containing protein</fullName>
    </submittedName>
</protein>
<organism evidence="4 5">
    <name type="scientific">Paenibacillus foliorum</name>
    <dbReference type="NCBI Taxonomy" id="2654974"/>
    <lineage>
        <taxon>Bacteria</taxon>
        <taxon>Bacillati</taxon>
        <taxon>Bacillota</taxon>
        <taxon>Bacilli</taxon>
        <taxon>Bacillales</taxon>
        <taxon>Paenibacillaceae</taxon>
        <taxon>Paenibacillus</taxon>
    </lineage>
</organism>
<dbReference type="PANTHER" id="PTHR42736:SF1">
    <property type="entry name" value="PROTEIN-GLUTAMINE GAMMA-GLUTAMYLTRANSFERASE"/>
    <property type="match status" value="1"/>
</dbReference>
<dbReference type="Pfam" id="PF01841">
    <property type="entry name" value="Transglut_core"/>
    <property type="match status" value="1"/>
</dbReference>
<dbReference type="AlphaFoldDB" id="A0A972GZ42"/>
<reference evidence="4" key="1">
    <citation type="submission" date="2019-10" db="EMBL/GenBank/DDBJ databases">
        <title>Description of Paenibacillus glebae sp. nov.</title>
        <authorList>
            <person name="Carlier A."/>
            <person name="Qi S."/>
        </authorList>
    </citation>
    <scope>NUCLEOTIDE SEQUENCE</scope>
    <source>
        <strain evidence="4">LMG 31456</strain>
    </source>
</reference>
<keyword evidence="5" id="KW-1185">Reference proteome</keyword>
<dbReference type="PANTHER" id="PTHR42736">
    <property type="entry name" value="PROTEIN-GLUTAMINE GAMMA-GLUTAMYLTRANSFERASE"/>
    <property type="match status" value="1"/>
</dbReference>
<feature type="transmembrane region" description="Helical" evidence="2">
    <location>
        <begin position="164"/>
        <end position="183"/>
    </location>
</feature>
<keyword evidence="2" id="KW-0812">Transmembrane</keyword>